<keyword evidence="2" id="KW-0472">Membrane</keyword>
<feature type="transmembrane region" description="Helical" evidence="2">
    <location>
        <begin position="31"/>
        <end position="48"/>
    </location>
</feature>
<dbReference type="PRINTS" id="PR01217">
    <property type="entry name" value="PRICHEXTENSN"/>
</dbReference>
<dbReference type="InterPro" id="IPR010004">
    <property type="entry name" value="Uncharacterised_Ycf66"/>
</dbReference>
<dbReference type="RefSeq" id="WP_070393867.1">
    <property type="nucleotide sequence ID" value="NZ_CP017599.1"/>
</dbReference>
<dbReference type="STRING" id="1458985.BJP34_20040"/>
<keyword evidence="2" id="KW-0812">Transmembrane</keyword>
<accession>A0A1D8TUW6</accession>
<dbReference type="AlphaFoldDB" id="A0A1D8TUW6"/>
<feature type="compositionally biased region" description="Basic and acidic residues" evidence="1">
    <location>
        <begin position="231"/>
        <end position="279"/>
    </location>
</feature>
<gene>
    <name evidence="3" type="ORF">BJP34_20040</name>
</gene>
<evidence type="ECO:0000256" key="1">
    <source>
        <dbReference type="SAM" id="MobiDB-lite"/>
    </source>
</evidence>
<name>A0A1D8TUW6_9CYAN</name>
<dbReference type="EMBL" id="CP017599">
    <property type="protein sequence ID" value="AOX01427.1"/>
    <property type="molecule type" value="Genomic_DNA"/>
</dbReference>
<feature type="compositionally biased region" description="Low complexity" evidence="1">
    <location>
        <begin position="213"/>
        <end position="230"/>
    </location>
</feature>
<evidence type="ECO:0000313" key="3">
    <source>
        <dbReference type="EMBL" id="AOX01427.1"/>
    </source>
</evidence>
<dbReference type="KEGG" id="mpro:BJP34_20040"/>
<dbReference type="Pfam" id="PF07444">
    <property type="entry name" value="Ycf66_N"/>
    <property type="match status" value="1"/>
</dbReference>
<evidence type="ECO:0008006" key="5">
    <source>
        <dbReference type="Google" id="ProtNLM"/>
    </source>
</evidence>
<feature type="compositionally biased region" description="Polar residues" evidence="1">
    <location>
        <begin position="142"/>
        <end position="159"/>
    </location>
</feature>
<reference evidence="4" key="1">
    <citation type="submission" date="2016-10" db="EMBL/GenBank/DDBJ databases">
        <title>Comparative genomics uncovers the prolific and rare metabolic potential of the cyanobacterial genus Moorea.</title>
        <authorList>
            <person name="Leao T."/>
            <person name="Castelao G."/>
            <person name="Korobeynikov A."/>
            <person name="Monroe E.A."/>
            <person name="Podell S."/>
            <person name="Glukhov E."/>
            <person name="Allen E."/>
            <person name="Gerwick W.H."/>
            <person name="Gerwick L."/>
        </authorList>
    </citation>
    <scope>NUCLEOTIDE SEQUENCE [LARGE SCALE GENOMIC DNA]</scope>
    <source>
        <strain evidence="4">PAL-8-15-08-1</strain>
    </source>
</reference>
<organism evidence="3 4">
    <name type="scientific">Moorena producens PAL-8-15-08-1</name>
    <dbReference type="NCBI Taxonomy" id="1458985"/>
    <lineage>
        <taxon>Bacteria</taxon>
        <taxon>Bacillati</taxon>
        <taxon>Cyanobacteriota</taxon>
        <taxon>Cyanophyceae</taxon>
        <taxon>Coleofasciculales</taxon>
        <taxon>Coleofasciculaceae</taxon>
        <taxon>Moorena</taxon>
    </lineage>
</organism>
<proteinExistence type="predicted"/>
<feature type="region of interest" description="Disordered" evidence="1">
    <location>
        <begin position="128"/>
        <end position="321"/>
    </location>
</feature>
<keyword evidence="2" id="KW-1133">Transmembrane helix</keyword>
<feature type="transmembrane region" description="Helical" evidence="2">
    <location>
        <begin position="6"/>
        <end position="24"/>
    </location>
</feature>
<feature type="compositionally biased region" description="Pro residues" evidence="1">
    <location>
        <begin position="299"/>
        <end position="308"/>
    </location>
</feature>
<feature type="transmembrane region" description="Helical" evidence="2">
    <location>
        <begin position="54"/>
        <end position="73"/>
    </location>
</feature>
<evidence type="ECO:0000313" key="4">
    <source>
        <dbReference type="Proteomes" id="UP000177870"/>
    </source>
</evidence>
<evidence type="ECO:0000256" key="2">
    <source>
        <dbReference type="SAM" id="Phobius"/>
    </source>
</evidence>
<sequence length="321" mass="34146">MLAYLLALVIALGSLVFYLAAFFLPEVHRKYDFIWSGVGLFYALVLWICAGRITGGVLIGQIAGVSLVGWLGWQTLTLRRALIPIDQQTPIPSQAEFIAKIQEILPIESLKGLLPKVTGFIGNLLGKRQDSGRTPAVPADTTMASPTQETNPKTAQPSSAADEATTVASTTQEAVLETTDDTKTLDSAETTLPKTEEPQPVAVAKEDSPPAQPESSQEPEQKPEAIAPEAKAPEPKAPEPKAPEPKAPEPKAPEPKAPEPKAPEPKAPEPKAPEPKAPEAKAPPPPNPKVEEKSSATQKPPPAPTPKKPIPKQSDNPSKES</sequence>
<dbReference type="Proteomes" id="UP000177870">
    <property type="component" value="Chromosome"/>
</dbReference>
<protein>
    <recommendedName>
        <fullName evidence="5">Ycf66 family protein</fullName>
    </recommendedName>
</protein>